<dbReference type="GO" id="GO:0046872">
    <property type="term" value="F:metal ion binding"/>
    <property type="evidence" value="ECO:0007669"/>
    <property type="project" value="UniProtKB-KW"/>
</dbReference>
<evidence type="ECO:0000313" key="8">
    <source>
        <dbReference type="EMBL" id="QIJ70850.1"/>
    </source>
</evidence>
<dbReference type="InterPro" id="IPR040084">
    <property type="entry name" value="GTPase_Obg"/>
</dbReference>
<dbReference type="InterPro" id="IPR013785">
    <property type="entry name" value="Aldolase_TIM"/>
</dbReference>
<dbReference type="InterPro" id="IPR007197">
    <property type="entry name" value="rSAM"/>
</dbReference>
<dbReference type="EMBL" id="CP048877">
    <property type="protein sequence ID" value="QIJ70850.1"/>
    <property type="molecule type" value="Genomic_DNA"/>
</dbReference>
<keyword evidence="3" id="KW-0949">S-adenosyl-L-methionine</keyword>
<keyword evidence="2" id="KW-0004">4Fe-4S</keyword>
<dbReference type="Gene3D" id="3.20.20.70">
    <property type="entry name" value="Aldolase class I"/>
    <property type="match status" value="1"/>
</dbReference>
<feature type="domain" description="Radical SAM core" evidence="7">
    <location>
        <begin position="13"/>
        <end position="245"/>
    </location>
</feature>
<dbReference type="GO" id="GO:0003824">
    <property type="term" value="F:catalytic activity"/>
    <property type="evidence" value="ECO:0007669"/>
    <property type="project" value="InterPro"/>
</dbReference>
<dbReference type="SFLD" id="SFLDS00029">
    <property type="entry name" value="Radical_SAM"/>
    <property type="match status" value="1"/>
</dbReference>
<reference evidence="8 9" key="1">
    <citation type="submission" date="2020-02" db="EMBL/GenBank/DDBJ databases">
        <title>Genome analysis of Thermosulfuriphilus ammonigenes ST65T, an anaerobic thermophilic chemolithoautotrophic bacterium isolated from a deep-sea hydrothermal vent.</title>
        <authorList>
            <person name="Slobodkina G."/>
            <person name="Allioux M."/>
            <person name="Merkel A."/>
            <person name="Alain K."/>
            <person name="Jebbar M."/>
            <person name="Slobodkin A."/>
        </authorList>
    </citation>
    <scope>NUCLEOTIDE SEQUENCE [LARGE SCALE GENOMIC DNA]</scope>
    <source>
        <strain evidence="8 9">ST65</strain>
    </source>
</reference>
<evidence type="ECO:0000256" key="6">
    <source>
        <dbReference type="ARBA" id="ARBA00023014"/>
    </source>
</evidence>
<dbReference type="AlphaFoldDB" id="A0A6G7PTA7"/>
<keyword evidence="5" id="KW-0408">Iron</keyword>
<keyword evidence="9" id="KW-1185">Reference proteome</keyword>
<evidence type="ECO:0000259" key="7">
    <source>
        <dbReference type="PROSITE" id="PS51918"/>
    </source>
</evidence>
<dbReference type="PANTHER" id="PTHR43787">
    <property type="entry name" value="FEMO COFACTOR BIOSYNTHESIS PROTEIN NIFB-RELATED"/>
    <property type="match status" value="1"/>
</dbReference>
<evidence type="ECO:0000313" key="9">
    <source>
        <dbReference type="Proteomes" id="UP000502179"/>
    </source>
</evidence>
<dbReference type="CDD" id="cd01335">
    <property type="entry name" value="Radical_SAM"/>
    <property type="match status" value="1"/>
</dbReference>
<evidence type="ECO:0000256" key="1">
    <source>
        <dbReference type="ARBA" id="ARBA00001966"/>
    </source>
</evidence>
<evidence type="ECO:0000256" key="5">
    <source>
        <dbReference type="ARBA" id="ARBA00023004"/>
    </source>
</evidence>
<accession>A0A6G7PTA7</accession>
<dbReference type="RefSeq" id="WP_166031073.1">
    <property type="nucleotide sequence ID" value="NZ_CP048877.1"/>
</dbReference>
<gene>
    <name evidence="8" type="ORF">G4V39_00560</name>
</gene>
<dbReference type="PROSITE" id="PS51918">
    <property type="entry name" value="RADICAL_SAM"/>
    <property type="match status" value="1"/>
</dbReference>
<dbReference type="SFLD" id="SFLDG01083">
    <property type="entry name" value="Uncharacterised_Radical_SAM_Su"/>
    <property type="match status" value="1"/>
</dbReference>
<keyword evidence="6" id="KW-0411">Iron-sulfur</keyword>
<keyword evidence="4" id="KW-0479">Metal-binding</keyword>
<dbReference type="InterPro" id="IPR058240">
    <property type="entry name" value="rSAM_sf"/>
</dbReference>
<evidence type="ECO:0000256" key="2">
    <source>
        <dbReference type="ARBA" id="ARBA00022485"/>
    </source>
</evidence>
<dbReference type="GO" id="GO:0051539">
    <property type="term" value="F:4 iron, 4 sulfur cluster binding"/>
    <property type="evidence" value="ECO:0007669"/>
    <property type="project" value="UniProtKB-KW"/>
</dbReference>
<organism evidence="8 9">
    <name type="scientific">Thermosulfuriphilus ammonigenes</name>
    <dbReference type="NCBI Taxonomy" id="1936021"/>
    <lineage>
        <taxon>Bacteria</taxon>
        <taxon>Pseudomonadati</taxon>
        <taxon>Thermodesulfobacteriota</taxon>
        <taxon>Thermodesulfobacteria</taxon>
        <taxon>Thermodesulfobacteriales</taxon>
        <taxon>Thermodesulfobacteriaceae</taxon>
        <taxon>Thermosulfuriphilus</taxon>
    </lineage>
</organism>
<protein>
    <submittedName>
        <fullName evidence="8">Radical SAM protein</fullName>
    </submittedName>
</protein>
<evidence type="ECO:0000256" key="3">
    <source>
        <dbReference type="ARBA" id="ARBA00022691"/>
    </source>
</evidence>
<comment type="cofactor">
    <cofactor evidence="1">
        <name>[4Fe-4S] cluster</name>
        <dbReference type="ChEBI" id="CHEBI:49883"/>
    </cofactor>
</comment>
<dbReference type="Proteomes" id="UP000502179">
    <property type="component" value="Chromosome"/>
</dbReference>
<dbReference type="PANTHER" id="PTHR43787:SF11">
    <property type="entry name" value="UPF0026 PROTEIN SLR1464"/>
    <property type="match status" value="1"/>
</dbReference>
<dbReference type="KEGG" id="tav:G4V39_00560"/>
<name>A0A6G7PTA7_9BACT</name>
<dbReference type="SUPFAM" id="SSF102114">
    <property type="entry name" value="Radical SAM enzymes"/>
    <property type="match status" value="1"/>
</dbReference>
<dbReference type="Pfam" id="PF04055">
    <property type="entry name" value="Radical_SAM"/>
    <property type="match status" value="1"/>
</dbReference>
<sequence length="306" mass="34123">MQYVFGPVKSRRLGLSLGVDLVPSKICSFDCLYCEVGRTTKLTCQRAPYISKEIIISQLKEVLKQVKDLDVITLTGSGEPTLNTELTSLLEEIRRLTSKPLCLLTNSSLFFLREVREAVTGFDILLPSLDAASQEAFLAINRPAPGLKIESIIEGLVQLRREFRGQIWLEVLLASGINDSPQELTRLSEALQAINPDKIQINTVVRPPADSRARPVAYQVLEEAQNIFGPRAEIIVAKNRVARARSHIPPEEAVMEFLRRRPADVQELAMALGYSPGEVEKLIEALTTSGRLKAYPFSGRCFYRLS</sequence>
<evidence type="ECO:0000256" key="4">
    <source>
        <dbReference type="ARBA" id="ARBA00022723"/>
    </source>
</evidence>
<proteinExistence type="predicted"/>